<keyword evidence="2" id="KW-1185">Reference proteome</keyword>
<accession>A0ACC2JXP3</accession>
<evidence type="ECO:0000313" key="2">
    <source>
        <dbReference type="Proteomes" id="UP001153332"/>
    </source>
</evidence>
<evidence type="ECO:0000313" key="1">
    <source>
        <dbReference type="EMBL" id="KAJ8132099.1"/>
    </source>
</evidence>
<proteinExistence type="predicted"/>
<protein>
    <submittedName>
        <fullName evidence="1">Uncharacterized protein</fullName>
    </submittedName>
</protein>
<gene>
    <name evidence="1" type="ORF">O1611_g1524</name>
</gene>
<dbReference type="Proteomes" id="UP001153332">
    <property type="component" value="Unassembled WGS sequence"/>
</dbReference>
<reference evidence="1" key="1">
    <citation type="submission" date="2022-12" db="EMBL/GenBank/DDBJ databases">
        <title>Genome Sequence of Lasiodiplodia mahajangana.</title>
        <authorList>
            <person name="Buettner E."/>
        </authorList>
    </citation>
    <scope>NUCLEOTIDE SEQUENCE</scope>
    <source>
        <strain evidence="1">VT137</strain>
    </source>
</reference>
<sequence>MHSNVVTTTFLALVAWLARTKASLYSDATNGSQFLAQLGLSPTQESRLSRILHSIGVGSTSSLDPAETGSTACLIANEVFGSKFVGQSASNYEELVEVNWSNTCWLDPQCIIQPTTTQDVSRAMAIFTYFGTKFAIRSGGHNPNPGFAGVGEEGVLLDMSHMTAITLSQDGSIASIGPGNRFGAVDEALNSLGKTVHAGRIDWVGVGGYFLGGGLTYFNSLYGIAADNIANYEVVLANSSIINANAQTNSDLWWGLKGSGTNFGIVTRYDVKSAENSSYWFEGLYYDPKQNEALLDAVVQYANAAEEDPYAAISFSLNPQIGFVEFIYAKPVVRPSPYSMFYSIPFQTHAINSTIGNMVDLNNAISAINPDTHERRMIASSAHRFDPTILKDIYALYLDFDSKVQNISATTGIVVQPFTGAAVQHAASTGGNPVGFAEGLQNHMAYSIEWDDSSNDEVAMSAIIELIDNVETLTKKRGLFLKTKLMNDSGFNQNVLGSYSPENLQRLRDVAAQYDPYGVFQCLQNNGFLLSKAQQAVKISSEDNLNIFDCFPVAQGGASVLGLELFEFLWEGRQPGRVRNLELGFPGQVVDEDPNTKNIWGNLEGNSVEILWAAGGSPYADRVPAYPPMLPHSWLFGHLPIVAQLKTDMPQDISFILFHGWLASNVKKYFPKLDEVPPVVYLDMWPFLKDPVVVVFDATSSADFMATRTLQKHSITKDFLYPLSQGLDILSSHGDLWKKWRSAFNPGFSPRNVVSMIPELVEEMQAFADNLEKYSGEDGSWGPVFQLQGETTDLTLDVIFRASVGKRLGEQRSIEGSPLKRALLNQVHRMEARGDVARALFTTDLIPWNKWAFARNNSIMEKELLPDVEKTMNAAGSVSKKTTLLNQALKQIEEQTGQKALTVSSLDKDSYRSIMSNLKILLLAGFETTSGLICWIFKELQDNPEWMHKIRAEHDEVLGPDPDQAATILKKSPHLLNSLPYTHAVVKEVLRMYPLTFAIRQGTPEYFLTVPGSPMKYPTDGFAVWDAIGWTQRNPALWPHPDKFLPERWLVAHSHPLHPRKDAFRTFGLGQRNCIGQELAVVEARLALIICARKFDIEEAWDKWDAKHPNNPRFTVKGQRLYPAGNGTMHPKDKMPVHVRLRKT</sequence>
<comment type="caution">
    <text evidence="1">The sequence shown here is derived from an EMBL/GenBank/DDBJ whole genome shotgun (WGS) entry which is preliminary data.</text>
</comment>
<dbReference type="EMBL" id="JAPUUL010000181">
    <property type="protein sequence ID" value="KAJ8132099.1"/>
    <property type="molecule type" value="Genomic_DNA"/>
</dbReference>
<organism evidence="1 2">
    <name type="scientific">Lasiodiplodia mahajangana</name>
    <dbReference type="NCBI Taxonomy" id="1108764"/>
    <lineage>
        <taxon>Eukaryota</taxon>
        <taxon>Fungi</taxon>
        <taxon>Dikarya</taxon>
        <taxon>Ascomycota</taxon>
        <taxon>Pezizomycotina</taxon>
        <taxon>Dothideomycetes</taxon>
        <taxon>Dothideomycetes incertae sedis</taxon>
        <taxon>Botryosphaeriales</taxon>
        <taxon>Botryosphaeriaceae</taxon>
        <taxon>Lasiodiplodia</taxon>
    </lineage>
</organism>
<name>A0ACC2JXP3_9PEZI</name>